<feature type="domain" description="EF-hand" evidence="8">
    <location>
        <begin position="545"/>
        <end position="580"/>
    </location>
</feature>
<evidence type="ECO:0000313" key="10">
    <source>
        <dbReference type="Proteomes" id="UP000053237"/>
    </source>
</evidence>
<feature type="domain" description="EF-hand" evidence="8">
    <location>
        <begin position="509"/>
        <end position="544"/>
    </location>
</feature>
<evidence type="ECO:0000256" key="1">
    <source>
        <dbReference type="ARBA" id="ARBA00004245"/>
    </source>
</evidence>
<dbReference type="PROSITE" id="PS50222">
    <property type="entry name" value="EF_HAND_2"/>
    <property type="match status" value="3"/>
</dbReference>
<dbReference type="InterPro" id="IPR035892">
    <property type="entry name" value="C2_domain_sf"/>
</dbReference>
<sequence length="590" mass="67525">MASANVLVHVYFATDLIATEANSQPFDAFVVAHLQKSQIASHLSLSYASTNIVRSLSNFLWNETLSLALLSDVESLSIRLDLMQRLTTHRDHLLSSVTVPITQRNGRQARYAVQFLPSKKSSQEATIYFFIQYPQSDRLGLVVALDECVAGSSRNEKVFIHLSDQHTPQASSVTDLFQIGSDISILAFVIFHESKASIPFSYVDPSQWNSNAKWTAHFYLIDDTFHSITHVTSATLAAENTDFLHVQQIYDEAMEPFAVLRVKMSQHERLSLSIDKQKNPSDEALGKSTVDELTRQLESVSVQLQAAQRTIDFFHQQEEEQLRDIEHIQPELPSDVAQLTRQFVFLLSKYKQTNKEKKLLEEKWKSLKLSEVVFCSAKCAELENAHQAQILVLQKLQRENEQISTLKASVSASAFARSRAALRRKPKPVKKKLDHEELEEVQEAFRLFDTEGRGSVDMRELKAAMRALGFQVKKTEIRDMLFDIDKDETMPIDLETFTELMTTKMQSRDPREEILKIFRLFDDDNTGKISFRNLKRVCTELGENLTDQEMQEMIDEADRDGDGLINEEEFFRVMKKRSENPLDDLDSDDD</sequence>
<evidence type="ECO:0000256" key="6">
    <source>
        <dbReference type="ARBA" id="ARBA00023212"/>
    </source>
</evidence>
<keyword evidence="5" id="KW-0106">Calcium</keyword>
<feature type="domain" description="C2" evidence="7">
    <location>
        <begin position="1"/>
        <end position="115"/>
    </location>
</feature>
<reference evidence="9 10" key="1">
    <citation type="submission" date="2012-05" db="EMBL/GenBank/DDBJ databases">
        <title>Recombination and specialization in a pathogen metapopulation.</title>
        <authorList>
            <person name="Gardiner A."/>
            <person name="Kemen E."/>
            <person name="Schultz-Larsen T."/>
            <person name="MacLean D."/>
            <person name="Van Oosterhout C."/>
            <person name="Jones J.D.G."/>
        </authorList>
    </citation>
    <scope>NUCLEOTIDE SEQUENCE [LARGE SCALE GENOMIC DNA]</scope>
    <source>
        <strain evidence="9 10">Ac Nc2</strain>
    </source>
</reference>
<dbReference type="SMART" id="SM00054">
    <property type="entry name" value="EFh"/>
    <property type="match status" value="4"/>
</dbReference>
<dbReference type="InterPro" id="IPR018247">
    <property type="entry name" value="EF_Hand_1_Ca_BS"/>
</dbReference>
<dbReference type="OrthoDB" id="26525at2759"/>
<keyword evidence="6" id="KW-0206">Cytoskeleton</keyword>
<evidence type="ECO:0000256" key="5">
    <source>
        <dbReference type="ARBA" id="ARBA00022837"/>
    </source>
</evidence>
<keyword evidence="3" id="KW-0479">Metal-binding</keyword>
<dbReference type="InterPro" id="IPR002048">
    <property type="entry name" value="EF_hand_dom"/>
</dbReference>
<keyword evidence="4" id="KW-0677">Repeat</keyword>
<dbReference type="Pfam" id="PF13499">
    <property type="entry name" value="EF-hand_7"/>
    <property type="match status" value="2"/>
</dbReference>
<dbReference type="InterPro" id="IPR050230">
    <property type="entry name" value="CALM/Myosin/TropC-like"/>
</dbReference>
<dbReference type="Proteomes" id="UP000053237">
    <property type="component" value="Unassembled WGS sequence"/>
</dbReference>
<dbReference type="STRING" id="65357.A0A024G768"/>
<organism evidence="9 10">
    <name type="scientific">Albugo candida</name>
    <dbReference type="NCBI Taxonomy" id="65357"/>
    <lineage>
        <taxon>Eukaryota</taxon>
        <taxon>Sar</taxon>
        <taxon>Stramenopiles</taxon>
        <taxon>Oomycota</taxon>
        <taxon>Peronosporomycetes</taxon>
        <taxon>Albuginales</taxon>
        <taxon>Albuginaceae</taxon>
        <taxon>Albugo</taxon>
    </lineage>
</organism>
<dbReference type="EMBL" id="CAIX01000036">
    <property type="protein sequence ID" value="CCI42598.1"/>
    <property type="molecule type" value="Genomic_DNA"/>
</dbReference>
<gene>
    <name evidence="9" type="ORF">BN9_033820</name>
</gene>
<evidence type="ECO:0000256" key="4">
    <source>
        <dbReference type="ARBA" id="ARBA00022737"/>
    </source>
</evidence>
<keyword evidence="10" id="KW-1185">Reference proteome</keyword>
<comment type="subcellular location">
    <subcellularLocation>
        <location evidence="1">Cytoplasm</location>
        <location evidence="1">Cytoskeleton</location>
    </subcellularLocation>
</comment>
<evidence type="ECO:0000313" key="9">
    <source>
        <dbReference type="EMBL" id="CCI42598.1"/>
    </source>
</evidence>
<accession>A0A024G768</accession>
<evidence type="ECO:0000259" key="7">
    <source>
        <dbReference type="PROSITE" id="PS50004"/>
    </source>
</evidence>
<name>A0A024G768_9STRA</name>
<dbReference type="PROSITE" id="PS00018">
    <property type="entry name" value="EF_HAND_1"/>
    <property type="match status" value="1"/>
</dbReference>
<dbReference type="GO" id="GO:0005509">
    <property type="term" value="F:calcium ion binding"/>
    <property type="evidence" value="ECO:0007669"/>
    <property type="project" value="InterPro"/>
</dbReference>
<dbReference type="SUPFAM" id="SSF49562">
    <property type="entry name" value="C2 domain (Calcium/lipid-binding domain, CaLB)"/>
    <property type="match status" value="1"/>
</dbReference>
<proteinExistence type="inferred from homology"/>
<dbReference type="PROSITE" id="PS50004">
    <property type="entry name" value="C2"/>
    <property type="match status" value="1"/>
</dbReference>
<evidence type="ECO:0000256" key="3">
    <source>
        <dbReference type="ARBA" id="ARBA00022723"/>
    </source>
</evidence>
<dbReference type="SUPFAM" id="SSF47473">
    <property type="entry name" value="EF-hand"/>
    <property type="match status" value="1"/>
</dbReference>
<dbReference type="InterPro" id="IPR000008">
    <property type="entry name" value="C2_dom"/>
</dbReference>
<dbReference type="Gene3D" id="2.60.40.150">
    <property type="entry name" value="C2 domain"/>
    <property type="match status" value="1"/>
</dbReference>
<dbReference type="GO" id="GO:0016460">
    <property type="term" value="C:myosin II complex"/>
    <property type="evidence" value="ECO:0007669"/>
    <property type="project" value="TreeGrafter"/>
</dbReference>
<evidence type="ECO:0000259" key="8">
    <source>
        <dbReference type="PROSITE" id="PS50222"/>
    </source>
</evidence>
<dbReference type="Gene3D" id="1.10.238.10">
    <property type="entry name" value="EF-hand"/>
    <property type="match status" value="2"/>
</dbReference>
<dbReference type="PANTHER" id="PTHR23048:SF59">
    <property type="entry name" value="EF-HAND SUPERFAMILY PROTEIN"/>
    <property type="match status" value="1"/>
</dbReference>
<dbReference type="PANTHER" id="PTHR23048">
    <property type="entry name" value="MYOSIN LIGHT CHAIN 1, 3"/>
    <property type="match status" value="1"/>
</dbReference>
<dbReference type="FunFam" id="1.10.238.10:FF:000077">
    <property type="entry name" value="Centrin 1"/>
    <property type="match status" value="1"/>
</dbReference>
<evidence type="ECO:0000256" key="2">
    <source>
        <dbReference type="ARBA" id="ARBA00005253"/>
    </source>
</evidence>
<dbReference type="InParanoid" id="A0A024G768"/>
<dbReference type="AlphaFoldDB" id="A0A024G768"/>
<comment type="similarity">
    <text evidence="2">Belongs to the centrin family.</text>
</comment>
<comment type="caution">
    <text evidence="9">The sequence shown here is derived from an EMBL/GenBank/DDBJ whole genome shotgun (WGS) entry which is preliminary data.</text>
</comment>
<keyword evidence="6" id="KW-0963">Cytoplasm</keyword>
<feature type="domain" description="EF-hand" evidence="8">
    <location>
        <begin position="436"/>
        <end position="471"/>
    </location>
</feature>
<dbReference type="InterPro" id="IPR011992">
    <property type="entry name" value="EF-hand-dom_pair"/>
</dbReference>
<dbReference type="CDD" id="cd00051">
    <property type="entry name" value="EFh"/>
    <property type="match status" value="1"/>
</dbReference>
<protein>
    <submittedName>
        <fullName evidence="9">Uncharacterized protein</fullName>
    </submittedName>
</protein>
<dbReference type="CDD" id="cd00030">
    <property type="entry name" value="C2"/>
    <property type="match status" value="1"/>
</dbReference>